<dbReference type="Gene3D" id="3.60.40.10">
    <property type="entry name" value="PPM-type phosphatase domain"/>
    <property type="match status" value="1"/>
</dbReference>
<accession>A0ABT2BNV5</accession>
<protein>
    <submittedName>
        <fullName evidence="1">Serine/threonine-protein phosphatase</fullName>
    </submittedName>
</protein>
<proteinExistence type="predicted"/>
<dbReference type="InterPro" id="IPR036457">
    <property type="entry name" value="PPM-type-like_dom_sf"/>
</dbReference>
<dbReference type="Proteomes" id="UP001205861">
    <property type="component" value="Unassembled WGS sequence"/>
</dbReference>
<reference evidence="1 2" key="1">
    <citation type="submission" date="2022-08" db="EMBL/GenBank/DDBJ databases">
        <title>Reclassification of Massilia species as members of the genera Telluria, Duganella, Pseudoduganella, Mokoshia gen. nov. and Zemynaea gen. nov. using orthogonal and non-orthogonal genome-based approaches.</title>
        <authorList>
            <person name="Bowman J.P."/>
        </authorList>
    </citation>
    <scope>NUCLEOTIDE SEQUENCE [LARGE SCALE GENOMIC DNA]</scope>
    <source>
        <strain evidence="1 2">JCM 31607</strain>
    </source>
</reference>
<dbReference type="EMBL" id="JANUGV010000006">
    <property type="protein sequence ID" value="MCS0610174.1"/>
    <property type="molecule type" value="Genomic_DNA"/>
</dbReference>
<gene>
    <name evidence="1" type="ORF">NX773_18565</name>
</gene>
<sequence>MTIDTVSSPGHGDHNEDLIAVFEQVGWTDIVIIDGASSVADQDYVDAQQGDVVWFVREFARALAHTASAGRRQEDSVRLALDQVRRLFDEKTHAVAVPMYAWPIAAMTWVRIWHERGHTALQAWCVGDCKTLLRLPGGAVLDLDPYVNAQEGVVRDEIAKLVGQGIIDPAARRERLLPMLRARREFQNSTVAPISLCLAPGGPFDAREVSMEIEPGAVLLMMTDGFYRLVDPYGLYTDEQLATACIRHGAAALVRELRDFELGGATGMSVKNADDASAVVCSLPTRSTSPGRT</sequence>
<comment type="caution">
    <text evidence="1">The sequence shown here is derived from an EMBL/GenBank/DDBJ whole genome shotgun (WGS) entry which is preliminary data.</text>
</comment>
<keyword evidence="2" id="KW-1185">Reference proteome</keyword>
<evidence type="ECO:0000313" key="2">
    <source>
        <dbReference type="Proteomes" id="UP001205861"/>
    </source>
</evidence>
<dbReference type="RefSeq" id="WP_258857781.1">
    <property type="nucleotide sequence ID" value="NZ_JANUGV010000006.1"/>
</dbReference>
<evidence type="ECO:0000313" key="1">
    <source>
        <dbReference type="EMBL" id="MCS0610174.1"/>
    </source>
</evidence>
<dbReference type="SUPFAM" id="SSF81606">
    <property type="entry name" value="PP2C-like"/>
    <property type="match status" value="1"/>
</dbReference>
<name>A0ABT2BNV5_9BURK</name>
<organism evidence="1 2">
    <name type="scientific">Massilia solisilvae</name>
    <dbReference type="NCBI Taxonomy" id="1811225"/>
    <lineage>
        <taxon>Bacteria</taxon>
        <taxon>Pseudomonadati</taxon>
        <taxon>Pseudomonadota</taxon>
        <taxon>Betaproteobacteria</taxon>
        <taxon>Burkholderiales</taxon>
        <taxon>Oxalobacteraceae</taxon>
        <taxon>Telluria group</taxon>
        <taxon>Massilia</taxon>
    </lineage>
</organism>